<dbReference type="Pfam" id="PF00805">
    <property type="entry name" value="Pentapeptide"/>
    <property type="match status" value="1"/>
</dbReference>
<dbReference type="SUPFAM" id="SSF141571">
    <property type="entry name" value="Pentapeptide repeat-like"/>
    <property type="match status" value="1"/>
</dbReference>
<name>A0A109KH71_PSEFL</name>
<evidence type="ECO:0000313" key="5">
    <source>
        <dbReference type="Proteomes" id="UP000239731"/>
    </source>
</evidence>
<accession>A0A109KH71</accession>
<dbReference type="Proteomes" id="UP000061348">
    <property type="component" value="Unassembled WGS sequence"/>
</dbReference>
<comment type="caution">
    <text evidence="2">The sequence shown here is derived from an EMBL/GenBank/DDBJ whole genome shotgun (WGS) entry which is preliminary data.</text>
</comment>
<dbReference type="Proteomes" id="UP000239731">
    <property type="component" value="Unassembled WGS sequence"/>
</dbReference>
<proteinExistence type="predicted"/>
<reference evidence="3 5" key="2">
    <citation type="submission" date="2018-03" db="EMBL/GenBank/DDBJ databases">
        <title>Blue discolouration in mozzarella cheese caused by Pseudomonas fluorescens.</title>
        <authorList>
            <person name="Chiesa F."/>
            <person name="Dalmasso A."/>
            <person name="Lomonaco S."/>
        </authorList>
    </citation>
    <scope>NUCLEOTIDE SEQUENCE [LARGE SCALE GENOMIC DNA]</scope>
    <source>
        <strain evidence="3 5">11293</strain>
    </source>
</reference>
<dbReference type="PATRIC" id="fig|294.194.peg.6996"/>
<dbReference type="RefSeq" id="WP_060765477.1">
    <property type="nucleotide sequence ID" value="NZ_LCYA01000323.1"/>
</dbReference>
<protein>
    <submittedName>
        <fullName evidence="2">Pentapeptide repeats (8 copies)</fullName>
    </submittedName>
</protein>
<keyword evidence="1" id="KW-0472">Membrane</keyword>
<organism evidence="2 4">
    <name type="scientific">Pseudomonas fluorescens</name>
    <dbReference type="NCBI Taxonomy" id="294"/>
    <lineage>
        <taxon>Bacteria</taxon>
        <taxon>Pseudomonadati</taxon>
        <taxon>Pseudomonadota</taxon>
        <taxon>Gammaproteobacteria</taxon>
        <taxon>Pseudomonadales</taxon>
        <taxon>Pseudomonadaceae</taxon>
        <taxon>Pseudomonas</taxon>
    </lineage>
</organism>
<dbReference type="AlphaFoldDB" id="A0A109KH71"/>
<evidence type="ECO:0000313" key="3">
    <source>
        <dbReference type="EMBL" id="PRW86038.1"/>
    </source>
</evidence>
<evidence type="ECO:0000313" key="4">
    <source>
        <dbReference type="Proteomes" id="UP000061348"/>
    </source>
</evidence>
<dbReference type="Gene3D" id="2.160.20.80">
    <property type="entry name" value="E3 ubiquitin-protein ligase SopA"/>
    <property type="match status" value="1"/>
</dbReference>
<dbReference type="EMBL" id="LCYA01000323">
    <property type="protein sequence ID" value="KWV69168.1"/>
    <property type="molecule type" value="Genomic_DNA"/>
</dbReference>
<dbReference type="EMBL" id="PVUH01000022">
    <property type="protein sequence ID" value="PRW86038.1"/>
    <property type="molecule type" value="Genomic_DNA"/>
</dbReference>
<dbReference type="InterPro" id="IPR001646">
    <property type="entry name" value="5peptide_repeat"/>
</dbReference>
<keyword evidence="1" id="KW-1133">Transmembrane helix</keyword>
<sequence>MLENSGKTELKDQKFTADVSEQKYTNLHFVRLVAKGRKFTNVDFKYCTFDACYLRSCKFDSCDFTGCRFIGTNLHGANFSGCKFEYASFERTDINNEVLSSGCPGSENLKIRFARSLRMNYQQLGDALSANKAIEVELDATKEHLYKAWRSNESYYRKKYKGWHRAQHFLLWVKFKLLDLLWGNGESAWKLARAVLVVLALMTLFDALNYRDPSLVRSYWNAFFLAPQVFLGTTNQTYFPSCYITLVTFVRLVLFGFFMAIIVKRFNRR</sequence>
<evidence type="ECO:0000313" key="2">
    <source>
        <dbReference type="EMBL" id="KWV69168.1"/>
    </source>
</evidence>
<gene>
    <name evidence="3" type="ORF">C7A10_25895</name>
    <name evidence="2" type="ORF">PFLmoz3_06284</name>
</gene>
<evidence type="ECO:0000256" key="1">
    <source>
        <dbReference type="SAM" id="Phobius"/>
    </source>
</evidence>
<keyword evidence="1" id="KW-0812">Transmembrane</keyword>
<feature type="transmembrane region" description="Helical" evidence="1">
    <location>
        <begin position="243"/>
        <end position="263"/>
    </location>
</feature>
<reference evidence="2 4" key="1">
    <citation type="submission" date="2015-05" db="EMBL/GenBank/DDBJ databases">
        <title>A genomic and transcriptomic approach to investigate the blue pigment phenotype in Pseudomonas fluorescens.</title>
        <authorList>
            <person name="Andreani N.A."/>
            <person name="Cardazzo B."/>
        </authorList>
    </citation>
    <scope>NUCLEOTIDE SEQUENCE [LARGE SCALE GENOMIC DNA]</scope>
    <source>
        <strain evidence="2 4">Ps_22</strain>
    </source>
</reference>